<comment type="caution">
    <text evidence="1">The sequence shown here is derived from an EMBL/GenBank/DDBJ whole genome shotgun (WGS) entry which is preliminary data.</text>
</comment>
<dbReference type="EMBL" id="SRPG01000009">
    <property type="protein sequence ID" value="TGN68281.1"/>
    <property type="molecule type" value="Genomic_DNA"/>
</dbReference>
<evidence type="ECO:0000313" key="1">
    <source>
        <dbReference type="EMBL" id="TGN68281.1"/>
    </source>
</evidence>
<dbReference type="AlphaFoldDB" id="A0A4Z1CSC2"/>
<reference evidence="1 2" key="1">
    <citation type="submission" date="2019-03" db="EMBL/GenBank/DDBJ databases">
        <authorList>
            <person name="Li J."/>
        </authorList>
    </citation>
    <scope>NUCLEOTIDE SEQUENCE [LARGE SCALE GENOMIC DNA]</scope>
    <source>
        <strain evidence="1 2">3058</strain>
    </source>
</reference>
<dbReference type="Proteomes" id="UP000297972">
    <property type="component" value="Unassembled WGS sequence"/>
</dbReference>
<accession>A0A4Z1CSC2</accession>
<evidence type="ECO:0000313" key="2">
    <source>
        <dbReference type="Proteomes" id="UP000297972"/>
    </source>
</evidence>
<organism evidence="1 2">
    <name type="scientific">Paracoccus liaowanqingii</name>
    <dbReference type="NCBI Taxonomy" id="2560053"/>
    <lineage>
        <taxon>Bacteria</taxon>
        <taxon>Pseudomonadati</taxon>
        <taxon>Pseudomonadota</taxon>
        <taxon>Alphaproteobacteria</taxon>
        <taxon>Rhodobacterales</taxon>
        <taxon>Paracoccaceae</taxon>
        <taxon>Paracoccus</taxon>
    </lineage>
</organism>
<name>A0A4Z1CSC2_9RHOB</name>
<sequence>MPYMLKLPDERGAQLKMIAEREGKTAGDVVSDMIREKLAEHALSADLPGVIVTRSDSEVRIEMPGFEGAVSASDAAKLADGLREAGAPMTPADRERKQRLLEGLGALTGINVERMASGVRLVSPITGQKYPLNFGVAADLADQIDRTAK</sequence>
<gene>
    <name evidence="1" type="ORF">E4L95_01985</name>
</gene>
<dbReference type="OrthoDB" id="7688921at2"/>
<protein>
    <submittedName>
        <fullName evidence="1">Uncharacterized protein</fullName>
    </submittedName>
</protein>
<keyword evidence="2" id="KW-1185">Reference proteome</keyword>
<proteinExistence type="predicted"/>
<dbReference type="RefSeq" id="WP_135816157.1">
    <property type="nucleotide sequence ID" value="NZ_SRPG01000009.1"/>
</dbReference>